<evidence type="ECO:0000313" key="4">
    <source>
        <dbReference type="Proteomes" id="UP000187941"/>
    </source>
</evidence>
<name>A0A1P9WZ40_9BACT</name>
<dbReference type="RefSeq" id="WP_077132042.1">
    <property type="nucleotide sequence ID" value="NZ_CP014263.1"/>
</dbReference>
<dbReference type="GO" id="GO:0016616">
    <property type="term" value="F:oxidoreductase activity, acting on the CH-OH group of donors, NAD or NADP as acceptor"/>
    <property type="evidence" value="ECO:0007669"/>
    <property type="project" value="TreeGrafter"/>
</dbReference>
<dbReference type="Gene3D" id="3.40.50.720">
    <property type="entry name" value="NAD(P)-binding Rossmann-like Domain"/>
    <property type="match status" value="1"/>
</dbReference>
<comment type="similarity">
    <text evidence="1">Belongs to the short-chain dehydrogenases/reductases (SDR) family.</text>
</comment>
<dbReference type="PANTHER" id="PTHR42760">
    <property type="entry name" value="SHORT-CHAIN DEHYDROGENASES/REDUCTASES FAMILY MEMBER"/>
    <property type="match status" value="1"/>
</dbReference>
<dbReference type="EMBL" id="CP014263">
    <property type="protein sequence ID" value="AQG80614.1"/>
    <property type="molecule type" value="Genomic_DNA"/>
</dbReference>
<dbReference type="OrthoDB" id="9803333at2"/>
<evidence type="ECO:0000256" key="2">
    <source>
        <dbReference type="ARBA" id="ARBA00023002"/>
    </source>
</evidence>
<dbReference type="PRINTS" id="PR00081">
    <property type="entry name" value="GDHRDH"/>
</dbReference>
<proteinExistence type="inferred from homology"/>
<dbReference type="Pfam" id="PF13561">
    <property type="entry name" value="adh_short_C2"/>
    <property type="match status" value="1"/>
</dbReference>
<keyword evidence="4" id="KW-1185">Reference proteome</keyword>
<organism evidence="3 4">
    <name type="scientific">Spirosoma montaniterrae</name>
    <dbReference type="NCBI Taxonomy" id="1178516"/>
    <lineage>
        <taxon>Bacteria</taxon>
        <taxon>Pseudomonadati</taxon>
        <taxon>Bacteroidota</taxon>
        <taxon>Cytophagia</taxon>
        <taxon>Cytophagales</taxon>
        <taxon>Cytophagaceae</taxon>
        <taxon>Spirosoma</taxon>
    </lineage>
</organism>
<dbReference type="Proteomes" id="UP000187941">
    <property type="component" value="Chromosome"/>
</dbReference>
<dbReference type="KEGG" id="smon:AWR27_15555"/>
<dbReference type="PROSITE" id="PS00061">
    <property type="entry name" value="ADH_SHORT"/>
    <property type="match status" value="1"/>
</dbReference>
<keyword evidence="2" id="KW-0560">Oxidoreductase</keyword>
<reference evidence="3 4" key="1">
    <citation type="submission" date="2016-01" db="EMBL/GenBank/DDBJ databases">
        <authorList>
            <person name="Oliw E.H."/>
        </authorList>
    </citation>
    <scope>NUCLEOTIDE SEQUENCE [LARGE SCALE GENOMIC DNA]</scope>
    <source>
        <strain evidence="3 4">DY10</strain>
    </source>
</reference>
<evidence type="ECO:0000256" key="1">
    <source>
        <dbReference type="ARBA" id="ARBA00006484"/>
    </source>
</evidence>
<dbReference type="STRING" id="1178516.AWR27_15555"/>
<sequence length="279" mass="29670">MTIDKPLTETASLFDLSQKVIVVTGATGILGESFCRSIGEAGGTVVAVGRNEAVGSNRVAELRQSGIEALFAPADVLQQADLDRVCEQTLDTYGRIDGLVNAAGGNVAEAVIGPDADLFSVSLDALRRAFDLNLYGTILPTLTFGRHLVKQGGSVVNISSMAAQSAITRVLGYSMAKAAVDNFTRWMAVESAHRYGDKLRVNAIAPGFFVTNQNRHLLTNPDGSYTARGEAVIRSTPYRRFGQPDELAGALVWLLSDASRFVNGEVICVDGGFHVFSGV</sequence>
<dbReference type="InterPro" id="IPR036291">
    <property type="entry name" value="NAD(P)-bd_dom_sf"/>
</dbReference>
<gene>
    <name evidence="3" type="ORF">AWR27_15555</name>
</gene>
<dbReference type="InterPro" id="IPR020904">
    <property type="entry name" value="Sc_DH/Rdtase_CS"/>
</dbReference>
<dbReference type="FunFam" id="3.40.50.720:FF:000084">
    <property type="entry name" value="Short-chain dehydrogenase reductase"/>
    <property type="match status" value="1"/>
</dbReference>
<evidence type="ECO:0000313" key="3">
    <source>
        <dbReference type="EMBL" id="AQG80614.1"/>
    </source>
</evidence>
<dbReference type="SUPFAM" id="SSF51735">
    <property type="entry name" value="NAD(P)-binding Rossmann-fold domains"/>
    <property type="match status" value="1"/>
</dbReference>
<dbReference type="PANTHER" id="PTHR42760:SF115">
    <property type="entry name" value="3-OXOACYL-[ACYL-CARRIER-PROTEIN] REDUCTASE FABG"/>
    <property type="match status" value="1"/>
</dbReference>
<dbReference type="PRINTS" id="PR00080">
    <property type="entry name" value="SDRFAMILY"/>
</dbReference>
<dbReference type="InterPro" id="IPR002347">
    <property type="entry name" value="SDR_fam"/>
</dbReference>
<dbReference type="NCBIfam" id="NF006132">
    <property type="entry name" value="PRK08277.1"/>
    <property type="match status" value="1"/>
</dbReference>
<protein>
    <submittedName>
        <fullName evidence="3">D-mannonate oxidoreductase</fullName>
    </submittedName>
</protein>
<accession>A0A1P9WZ40</accession>
<dbReference type="AlphaFoldDB" id="A0A1P9WZ40"/>